<feature type="transmembrane region" description="Helical" evidence="1">
    <location>
        <begin position="86"/>
        <end position="104"/>
    </location>
</feature>
<evidence type="ECO:0000256" key="2">
    <source>
        <dbReference type="SAM" id="SignalP"/>
    </source>
</evidence>
<gene>
    <name evidence="3" type="ORF">P5673_023993</name>
</gene>
<dbReference type="AlphaFoldDB" id="A0AAD9UYE1"/>
<keyword evidence="1" id="KW-1133">Transmembrane helix</keyword>
<protein>
    <submittedName>
        <fullName evidence="3">Uncharacterized protein</fullName>
    </submittedName>
</protein>
<organism evidence="3 4">
    <name type="scientific">Acropora cervicornis</name>
    <name type="common">Staghorn coral</name>
    <dbReference type="NCBI Taxonomy" id="6130"/>
    <lineage>
        <taxon>Eukaryota</taxon>
        <taxon>Metazoa</taxon>
        <taxon>Cnidaria</taxon>
        <taxon>Anthozoa</taxon>
        <taxon>Hexacorallia</taxon>
        <taxon>Scleractinia</taxon>
        <taxon>Astrocoeniina</taxon>
        <taxon>Acroporidae</taxon>
        <taxon>Acropora</taxon>
    </lineage>
</organism>
<evidence type="ECO:0000313" key="4">
    <source>
        <dbReference type="Proteomes" id="UP001249851"/>
    </source>
</evidence>
<accession>A0AAD9UYE1</accession>
<reference evidence="3" key="1">
    <citation type="journal article" date="2023" name="G3 (Bethesda)">
        <title>Whole genome assembly and annotation of the endangered Caribbean coral Acropora cervicornis.</title>
        <authorList>
            <person name="Selwyn J.D."/>
            <person name="Vollmer S.V."/>
        </authorList>
    </citation>
    <scope>NUCLEOTIDE SEQUENCE</scope>
    <source>
        <strain evidence="3">K2</strain>
    </source>
</reference>
<keyword evidence="1" id="KW-0472">Membrane</keyword>
<dbReference type="EMBL" id="JARQWQ010000069">
    <property type="protein sequence ID" value="KAK2554538.1"/>
    <property type="molecule type" value="Genomic_DNA"/>
</dbReference>
<proteinExistence type="predicted"/>
<comment type="caution">
    <text evidence="3">The sequence shown here is derived from an EMBL/GenBank/DDBJ whole genome shotgun (WGS) entry which is preliminary data.</text>
</comment>
<feature type="signal peptide" evidence="2">
    <location>
        <begin position="1"/>
        <end position="24"/>
    </location>
</feature>
<name>A0AAD9UYE1_ACRCE</name>
<reference evidence="3" key="2">
    <citation type="journal article" date="2023" name="Science">
        <title>Genomic signatures of disease resistance in endangered staghorn corals.</title>
        <authorList>
            <person name="Vollmer S.V."/>
            <person name="Selwyn J.D."/>
            <person name="Despard B.A."/>
            <person name="Roesel C.L."/>
        </authorList>
    </citation>
    <scope>NUCLEOTIDE SEQUENCE</scope>
    <source>
        <strain evidence="3">K2</strain>
    </source>
</reference>
<keyword evidence="1" id="KW-0812">Transmembrane</keyword>
<keyword evidence="2" id="KW-0732">Signal</keyword>
<evidence type="ECO:0000313" key="3">
    <source>
        <dbReference type="EMBL" id="KAK2554538.1"/>
    </source>
</evidence>
<sequence length="160" mass="18696">MNFLILSSAGVAMLLASIAETVYSYSQVTFHLVQRLTREQLFYISTFIMYVQNKPSVKHIENHFISVKSLENMRINLGDARLKIEALLHIFLIMFLMMCSLFLLHRISTLEPKMLASTAYPPEKILLCDRHLRSWKLTLKSIWAETVLSLMTMFVYKFEK</sequence>
<keyword evidence="4" id="KW-1185">Reference proteome</keyword>
<dbReference type="Proteomes" id="UP001249851">
    <property type="component" value="Unassembled WGS sequence"/>
</dbReference>
<feature type="chain" id="PRO_5042143228" evidence="2">
    <location>
        <begin position="25"/>
        <end position="160"/>
    </location>
</feature>
<evidence type="ECO:0000256" key="1">
    <source>
        <dbReference type="SAM" id="Phobius"/>
    </source>
</evidence>